<keyword evidence="4" id="KW-1185">Reference proteome</keyword>
<dbReference type="EMBL" id="FOBC01000011">
    <property type="protein sequence ID" value="SEL52498.1"/>
    <property type="molecule type" value="Genomic_DNA"/>
</dbReference>
<protein>
    <submittedName>
        <fullName evidence="3">V8-like Glu-specific endopeptidase</fullName>
    </submittedName>
</protein>
<feature type="signal peptide" evidence="2">
    <location>
        <begin position="1"/>
        <end position="27"/>
    </location>
</feature>
<dbReference type="SUPFAM" id="SSF50494">
    <property type="entry name" value="Trypsin-like serine proteases"/>
    <property type="match status" value="1"/>
</dbReference>
<feature type="chain" id="PRO_5011497166" evidence="2">
    <location>
        <begin position="28"/>
        <end position="461"/>
    </location>
</feature>
<dbReference type="Proteomes" id="UP000198807">
    <property type="component" value="Unassembled WGS sequence"/>
</dbReference>
<dbReference type="Gene3D" id="2.40.10.10">
    <property type="entry name" value="Trypsin-like serine proteases"/>
    <property type="match status" value="2"/>
</dbReference>
<dbReference type="InterPro" id="IPR043504">
    <property type="entry name" value="Peptidase_S1_PA_chymotrypsin"/>
</dbReference>
<feature type="region of interest" description="Disordered" evidence="1">
    <location>
        <begin position="59"/>
        <end position="79"/>
    </location>
</feature>
<name>A0A1H7QXQ4_9GAMM</name>
<sequence>MRQRHNYTTSLIAAAVSMSLGLPVAFAQNQDDQQTTFNPQLEMPSIQTPQINRDALRTQPKLQSPDLHTMPEMDPEGPGRKEISMNELPEWLVKTPLIQDISKQSFVIDRPRRTSIDTQDMQLMPSVEFDNDEDIDEERLTPPDLGELRQQARLVDFEFYDMGSGRSFQVVSPRARLAAFAREVNELVDETNPEGKPVSDEMIEQESRIEKAWSNRTDNRIRRAIADGFSDRHSIYQRIADYGGCSANVLVANSRRMIAITAAHCVFTSSGNISNASIRPRRDGGTSPTWGSWSVYGYGYYPQFLNNNCDSSFSGGCIRHDIALIFARPDRGATPPAGMGWGYRRKGFLNGHNAYRRGYPGCGSPHSPSGCTTNALYGDGDVFNRFFAFRDSDGWPRQFRFSSDTNPGDSGSGLYYYRNGYPYVYGVTSAERNCRQNCRGRTPSFGRRITPEFFDFINSVR</sequence>
<dbReference type="OrthoDB" id="8392384at2"/>
<dbReference type="RefSeq" id="WP_139195512.1">
    <property type="nucleotide sequence ID" value="NZ_FOBC01000011.1"/>
</dbReference>
<gene>
    <name evidence="3" type="ORF">SAMN04488129_11179</name>
</gene>
<proteinExistence type="predicted"/>
<keyword evidence="2" id="KW-0732">Signal</keyword>
<organism evidence="3 4">
    <name type="scientific">Halomonas daqiaonensis</name>
    <dbReference type="NCBI Taxonomy" id="650850"/>
    <lineage>
        <taxon>Bacteria</taxon>
        <taxon>Pseudomonadati</taxon>
        <taxon>Pseudomonadota</taxon>
        <taxon>Gammaproteobacteria</taxon>
        <taxon>Oceanospirillales</taxon>
        <taxon>Halomonadaceae</taxon>
        <taxon>Halomonas</taxon>
    </lineage>
</organism>
<accession>A0A1H7QXQ4</accession>
<evidence type="ECO:0000256" key="2">
    <source>
        <dbReference type="SAM" id="SignalP"/>
    </source>
</evidence>
<dbReference type="STRING" id="650850.SAMN04488129_11179"/>
<evidence type="ECO:0000256" key="1">
    <source>
        <dbReference type="SAM" id="MobiDB-lite"/>
    </source>
</evidence>
<evidence type="ECO:0000313" key="4">
    <source>
        <dbReference type="Proteomes" id="UP000198807"/>
    </source>
</evidence>
<dbReference type="InterPro" id="IPR009003">
    <property type="entry name" value="Peptidase_S1_PA"/>
</dbReference>
<evidence type="ECO:0000313" key="3">
    <source>
        <dbReference type="EMBL" id="SEL52498.1"/>
    </source>
</evidence>
<reference evidence="4" key="1">
    <citation type="submission" date="2016-10" db="EMBL/GenBank/DDBJ databases">
        <authorList>
            <person name="Varghese N."/>
            <person name="Submissions S."/>
        </authorList>
    </citation>
    <scope>NUCLEOTIDE SEQUENCE [LARGE SCALE GENOMIC DNA]</scope>
    <source>
        <strain evidence="4">CGMCC 1.9150</strain>
    </source>
</reference>
<dbReference type="AlphaFoldDB" id="A0A1H7QXQ4"/>